<dbReference type="AlphaFoldDB" id="A0A914HXH2"/>
<keyword evidence="1" id="KW-1185">Reference proteome</keyword>
<evidence type="ECO:0000313" key="1">
    <source>
        <dbReference type="Proteomes" id="UP000887572"/>
    </source>
</evidence>
<sequence length="105" mass="12380">MATKVGVNLSEIKPSKFKNRFELFKLMLQLFKYTNEKNHLMEKEMTKLFGFAKSFLQESSNSILNANKTKQRRHKRELATNNLSELFLLWYDLENRTGKNSVNCS</sequence>
<accession>A0A914HXH2</accession>
<dbReference type="WBParaSite" id="Gr19_v10_g4694.t1">
    <property type="protein sequence ID" value="Gr19_v10_g4694.t1"/>
    <property type="gene ID" value="Gr19_v10_g4694"/>
</dbReference>
<protein>
    <submittedName>
        <fullName evidence="2">LAGLIDADG homing endonuclease</fullName>
    </submittedName>
</protein>
<organism evidence="1 2">
    <name type="scientific">Globodera rostochiensis</name>
    <name type="common">Golden nematode worm</name>
    <name type="synonym">Heterodera rostochiensis</name>
    <dbReference type="NCBI Taxonomy" id="31243"/>
    <lineage>
        <taxon>Eukaryota</taxon>
        <taxon>Metazoa</taxon>
        <taxon>Ecdysozoa</taxon>
        <taxon>Nematoda</taxon>
        <taxon>Chromadorea</taxon>
        <taxon>Rhabditida</taxon>
        <taxon>Tylenchina</taxon>
        <taxon>Tylenchomorpha</taxon>
        <taxon>Tylenchoidea</taxon>
        <taxon>Heteroderidae</taxon>
        <taxon>Heteroderinae</taxon>
        <taxon>Globodera</taxon>
    </lineage>
</organism>
<dbReference type="Proteomes" id="UP000887572">
    <property type="component" value="Unplaced"/>
</dbReference>
<proteinExistence type="predicted"/>
<name>A0A914HXH2_GLORO</name>
<reference evidence="2" key="1">
    <citation type="submission" date="2022-11" db="UniProtKB">
        <authorList>
            <consortium name="WormBaseParasite"/>
        </authorList>
    </citation>
    <scope>IDENTIFICATION</scope>
</reference>
<evidence type="ECO:0000313" key="2">
    <source>
        <dbReference type="WBParaSite" id="Gr19_v10_g4694.t1"/>
    </source>
</evidence>